<accession>A0A5C8CH18</accession>
<evidence type="ECO:0000313" key="2">
    <source>
        <dbReference type="EMBL" id="TXJ11691.1"/>
    </source>
</evidence>
<evidence type="ECO:0008006" key="4">
    <source>
        <dbReference type="Google" id="ProtNLM"/>
    </source>
</evidence>
<dbReference type="RefSeq" id="WP_147758613.1">
    <property type="nucleotide sequence ID" value="NZ_SAXT01000005.1"/>
</dbReference>
<dbReference type="AlphaFoldDB" id="A0A5C8CH18"/>
<protein>
    <recommendedName>
        <fullName evidence="4">Lipoprotein</fullName>
    </recommendedName>
</protein>
<dbReference type="Proteomes" id="UP000325116">
    <property type="component" value="Unassembled WGS sequence"/>
</dbReference>
<proteinExistence type="predicted"/>
<evidence type="ECO:0000313" key="3">
    <source>
        <dbReference type="Proteomes" id="UP000325116"/>
    </source>
</evidence>
<dbReference type="EMBL" id="SAXT01000005">
    <property type="protein sequence ID" value="TXJ11691.1"/>
    <property type="molecule type" value="Genomic_DNA"/>
</dbReference>
<feature type="signal peptide" evidence="1">
    <location>
        <begin position="1"/>
        <end position="26"/>
    </location>
</feature>
<reference evidence="2 3" key="1">
    <citation type="journal article" date="1992" name="Lakartidningen">
        <title>[Penicillin V and not amoxicillin is the first choice preparation in acute otitis].</title>
        <authorList>
            <person name="Kamme C."/>
            <person name="Lundgren K."/>
            <person name="Prellner K."/>
        </authorList>
    </citation>
    <scope>NUCLEOTIDE SEQUENCE [LARGE SCALE GENOMIC DNA]</scope>
    <source>
        <strain evidence="2 3">W1</strain>
    </source>
</reference>
<comment type="caution">
    <text evidence="2">The sequence shown here is derived from an EMBL/GenBank/DDBJ whole genome shotgun (WGS) entry which is preliminary data.</text>
</comment>
<sequence length="176" mass="18691">MNNTKTIFKSLLIMIVAISLFTVSCSKDEGGTKTPTNPTPKDSATLLTDILRGLGALKGTGQEATVTMVDLSNIQPKSGEAAISGANKSYDKVKTALSEPLKKANFINDKIELTADATIPIKPTGAASLDVKLIFKAKAPYEFDTTITTGAAYIYSDSDKTATLTLKISPEGVKWE</sequence>
<name>A0A5C8CH18_9SPIR</name>
<gene>
    <name evidence="2" type="ORF">EPJ80_08235</name>
</gene>
<keyword evidence="1" id="KW-0732">Signal</keyword>
<feature type="chain" id="PRO_5022663429" description="Lipoprotein" evidence="1">
    <location>
        <begin position="27"/>
        <end position="176"/>
    </location>
</feature>
<evidence type="ECO:0000256" key="1">
    <source>
        <dbReference type="SAM" id="SignalP"/>
    </source>
</evidence>
<dbReference type="PROSITE" id="PS51257">
    <property type="entry name" value="PROKAR_LIPOPROTEIN"/>
    <property type="match status" value="1"/>
</dbReference>
<organism evidence="2 3">
    <name type="scientific">Brachyspira aalborgi</name>
    <dbReference type="NCBI Taxonomy" id="29522"/>
    <lineage>
        <taxon>Bacteria</taxon>
        <taxon>Pseudomonadati</taxon>
        <taxon>Spirochaetota</taxon>
        <taxon>Spirochaetia</taxon>
        <taxon>Brachyspirales</taxon>
        <taxon>Brachyspiraceae</taxon>
        <taxon>Brachyspira</taxon>
    </lineage>
</organism>